<evidence type="ECO:0000256" key="1">
    <source>
        <dbReference type="ARBA" id="ARBA00022723"/>
    </source>
</evidence>
<evidence type="ECO:0000259" key="5">
    <source>
        <dbReference type="Pfam" id="PF02892"/>
    </source>
</evidence>
<organism evidence="6 7">
    <name type="scientific">Pisum sativum</name>
    <name type="common">Garden pea</name>
    <name type="synonym">Lathyrus oleraceus</name>
    <dbReference type="NCBI Taxonomy" id="3888"/>
    <lineage>
        <taxon>Eukaryota</taxon>
        <taxon>Viridiplantae</taxon>
        <taxon>Streptophyta</taxon>
        <taxon>Embryophyta</taxon>
        <taxon>Tracheophyta</taxon>
        <taxon>Spermatophyta</taxon>
        <taxon>Magnoliopsida</taxon>
        <taxon>eudicotyledons</taxon>
        <taxon>Gunneridae</taxon>
        <taxon>Pentapetalae</taxon>
        <taxon>rosids</taxon>
        <taxon>fabids</taxon>
        <taxon>Fabales</taxon>
        <taxon>Fabaceae</taxon>
        <taxon>Papilionoideae</taxon>
        <taxon>50 kb inversion clade</taxon>
        <taxon>NPAAA clade</taxon>
        <taxon>Hologalegina</taxon>
        <taxon>IRL clade</taxon>
        <taxon>Fabeae</taxon>
        <taxon>Lathyrus</taxon>
    </lineage>
</organism>
<accession>A0A9D4Y2R5</accession>
<gene>
    <name evidence="6" type="ORF">KIW84_035773</name>
</gene>
<feature type="compositionally biased region" description="Acidic residues" evidence="4">
    <location>
        <begin position="117"/>
        <end position="133"/>
    </location>
</feature>
<dbReference type="Pfam" id="PF02892">
    <property type="entry name" value="zf-BED"/>
    <property type="match status" value="1"/>
</dbReference>
<name>A0A9D4Y2R5_PEA</name>
<keyword evidence="7" id="KW-1185">Reference proteome</keyword>
<keyword evidence="2" id="KW-0863">Zinc-finger</keyword>
<feature type="compositionally biased region" description="Polar residues" evidence="4">
    <location>
        <begin position="179"/>
        <end position="193"/>
    </location>
</feature>
<dbReference type="InterPro" id="IPR003656">
    <property type="entry name" value="Znf_BED"/>
</dbReference>
<dbReference type="Proteomes" id="UP001058974">
    <property type="component" value="Chromosome 3"/>
</dbReference>
<keyword evidence="1" id="KW-0479">Metal-binding</keyword>
<proteinExistence type="predicted"/>
<feature type="region of interest" description="Disordered" evidence="4">
    <location>
        <begin position="114"/>
        <end position="148"/>
    </location>
</feature>
<evidence type="ECO:0000313" key="7">
    <source>
        <dbReference type="Proteomes" id="UP001058974"/>
    </source>
</evidence>
<evidence type="ECO:0000313" key="6">
    <source>
        <dbReference type="EMBL" id="KAI5431732.1"/>
    </source>
</evidence>
<dbReference type="Gramene" id="Psat03G0577300-T1">
    <property type="protein sequence ID" value="KAI5431732.1"/>
    <property type="gene ID" value="KIW84_035773"/>
</dbReference>
<dbReference type="GO" id="GO:0003677">
    <property type="term" value="F:DNA binding"/>
    <property type="evidence" value="ECO:0007669"/>
    <property type="project" value="InterPro"/>
</dbReference>
<evidence type="ECO:0000256" key="2">
    <source>
        <dbReference type="ARBA" id="ARBA00022771"/>
    </source>
</evidence>
<dbReference type="GO" id="GO:0008270">
    <property type="term" value="F:zinc ion binding"/>
    <property type="evidence" value="ECO:0007669"/>
    <property type="project" value="UniProtKB-KW"/>
</dbReference>
<sequence length="211" mass="23881">MPPREQFPTKGLDGVPSEDIGWYFGTPEPENRNNVRCKLCNVVIKGGITRLKQHIALTQLTLFRENSETFGTPLAHKSWSKMDAAQWWEYHGSCALELQRSAMKVVSQTTFAKNCESEGENGGGDDEGEDDELDPYHETPPNYRRYRNLTDMDHSDKLLIETRGNVSQSERKGKRKQNIPLQDSSSSSITHNFSDFGIGDSSQSSKESCWF</sequence>
<feature type="region of interest" description="Disordered" evidence="4">
    <location>
        <begin position="162"/>
        <end position="211"/>
    </location>
</feature>
<keyword evidence="3" id="KW-0862">Zinc</keyword>
<feature type="compositionally biased region" description="Polar residues" evidence="4">
    <location>
        <begin position="200"/>
        <end position="211"/>
    </location>
</feature>
<protein>
    <recommendedName>
        <fullName evidence="5">BED-type domain-containing protein</fullName>
    </recommendedName>
</protein>
<reference evidence="6 7" key="1">
    <citation type="journal article" date="2022" name="Nat. Genet.">
        <title>Improved pea reference genome and pan-genome highlight genomic features and evolutionary characteristics.</title>
        <authorList>
            <person name="Yang T."/>
            <person name="Liu R."/>
            <person name="Luo Y."/>
            <person name="Hu S."/>
            <person name="Wang D."/>
            <person name="Wang C."/>
            <person name="Pandey M.K."/>
            <person name="Ge S."/>
            <person name="Xu Q."/>
            <person name="Li N."/>
            <person name="Li G."/>
            <person name="Huang Y."/>
            <person name="Saxena R.K."/>
            <person name="Ji Y."/>
            <person name="Li M."/>
            <person name="Yan X."/>
            <person name="He Y."/>
            <person name="Liu Y."/>
            <person name="Wang X."/>
            <person name="Xiang C."/>
            <person name="Varshney R.K."/>
            <person name="Ding H."/>
            <person name="Gao S."/>
            <person name="Zong X."/>
        </authorList>
    </citation>
    <scope>NUCLEOTIDE SEQUENCE [LARGE SCALE GENOMIC DNA]</scope>
    <source>
        <strain evidence="6 7">cv. Zhongwan 6</strain>
    </source>
</reference>
<dbReference type="AlphaFoldDB" id="A0A9D4Y2R5"/>
<comment type="caution">
    <text evidence="6">The sequence shown here is derived from an EMBL/GenBank/DDBJ whole genome shotgun (WGS) entry which is preliminary data.</text>
</comment>
<feature type="domain" description="BED-type" evidence="5">
    <location>
        <begin position="23"/>
        <end position="55"/>
    </location>
</feature>
<dbReference type="EMBL" id="JAMSHJ010000003">
    <property type="protein sequence ID" value="KAI5431732.1"/>
    <property type="molecule type" value="Genomic_DNA"/>
</dbReference>
<evidence type="ECO:0000256" key="3">
    <source>
        <dbReference type="ARBA" id="ARBA00022833"/>
    </source>
</evidence>
<evidence type="ECO:0000256" key="4">
    <source>
        <dbReference type="SAM" id="MobiDB-lite"/>
    </source>
</evidence>